<dbReference type="Proteomes" id="UP000673691">
    <property type="component" value="Unassembled WGS sequence"/>
</dbReference>
<keyword evidence="3" id="KW-1185">Reference proteome</keyword>
<dbReference type="AlphaFoldDB" id="A0A8H7ZKB7"/>
<protein>
    <submittedName>
        <fullName evidence="2">Uncharacterized protein</fullName>
    </submittedName>
</protein>
<evidence type="ECO:0000313" key="3">
    <source>
        <dbReference type="Proteomes" id="UP000673691"/>
    </source>
</evidence>
<name>A0A8H7ZKB7_9FUNG</name>
<feature type="compositionally biased region" description="Acidic residues" evidence="1">
    <location>
        <begin position="47"/>
        <end position="66"/>
    </location>
</feature>
<evidence type="ECO:0000313" key="2">
    <source>
        <dbReference type="EMBL" id="KAG5455608.1"/>
    </source>
</evidence>
<accession>A0A8H7ZKB7</accession>
<feature type="region of interest" description="Disordered" evidence="1">
    <location>
        <begin position="1"/>
        <end position="73"/>
    </location>
</feature>
<proteinExistence type="predicted"/>
<sequence>MTAEATAQPTTPVPAASEEQRPGGEEQASAASDKGREAFMAFRDYEDPTYNEEEDDDYTDDEEDESEVRNGGC</sequence>
<organism evidence="2 3">
    <name type="scientific">Olpidium bornovanus</name>
    <dbReference type="NCBI Taxonomy" id="278681"/>
    <lineage>
        <taxon>Eukaryota</taxon>
        <taxon>Fungi</taxon>
        <taxon>Fungi incertae sedis</taxon>
        <taxon>Olpidiomycota</taxon>
        <taxon>Olpidiomycotina</taxon>
        <taxon>Olpidiomycetes</taxon>
        <taxon>Olpidiales</taxon>
        <taxon>Olpidiaceae</taxon>
        <taxon>Olpidium</taxon>
    </lineage>
</organism>
<reference evidence="2 3" key="1">
    <citation type="journal article" name="Sci. Rep.">
        <title>Genome-scale phylogenetic analyses confirm Olpidium as the closest living zoosporic fungus to the non-flagellated, terrestrial fungi.</title>
        <authorList>
            <person name="Chang Y."/>
            <person name="Rochon D."/>
            <person name="Sekimoto S."/>
            <person name="Wang Y."/>
            <person name="Chovatia M."/>
            <person name="Sandor L."/>
            <person name="Salamov A."/>
            <person name="Grigoriev I.V."/>
            <person name="Stajich J.E."/>
            <person name="Spatafora J.W."/>
        </authorList>
    </citation>
    <scope>NUCLEOTIDE SEQUENCE [LARGE SCALE GENOMIC DNA]</scope>
    <source>
        <strain evidence="2">S191</strain>
    </source>
</reference>
<evidence type="ECO:0000256" key="1">
    <source>
        <dbReference type="SAM" id="MobiDB-lite"/>
    </source>
</evidence>
<dbReference type="EMBL" id="JAEFCI010013086">
    <property type="protein sequence ID" value="KAG5455608.1"/>
    <property type="molecule type" value="Genomic_DNA"/>
</dbReference>
<gene>
    <name evidence="2" type="ORF">BJ554DRAFT_4917</name>
</gene>
<comment type="caution">
    <text evidence="2">The sequence shown here is derived from an EMBL/GenBank/DDBJ whole genome shotgun (WGS) entry which is preliminary data.</text>
</comment>
<feature type="compositionally biased region" description="Low complexity" evidence="1">
    <location>
        <begin position="1"/>
        <end position="16"/>
    </location>
</feature>